<protein>
    <recommendedName>
        <fullName evidence="9">Peptidase S8/S53 domain-containing protein</fullName>
    </recommendedName>
</protein>
<sequence length="622" mass="68905">MRITFTETLLLKLFLLCFICNSIAQTPNSTDKQDYLLDKVKPNVIGINIKHAWNNNIYGQGIKVAVVSHNWNLNHKDLSSPRLVRLSPIVSKTINSTKKINHDTTTLKMLFGQNDFDFTGAVHKVDSVYCSTTEREITFSGLSSLITRLDLAISKAINKLDKGDVLILEEQTLDPSGKLAPIDYNIIVWDLIKKATDSGIIVVATAGNGSENLDAPEFEEYRNRGDNGIILVGSGTRKGRYRTSTSNYGSPIHLQAWGDNSAFSLGYGETYANGDNATQFSKTSFATPIVASAVIALQSYAKEVHGIILPPKQIRNILIETGTKSNATEHIGPLPNVKRAFEKLDELKTSSPFTIEFLDHDGTMLKSLTATYGESILPPNPPIRSGYQFFKWSKTTDWISKNTSVIAQYVPAGTNYKVTFVDRDNNILKEEIINHGTSATAPIPPKQQGASVFSGWNKLFFNITSDLQVTALYDIAETTYTITFKDFNGTLLKEDLVGKGNIVTAPVAPLRTGYKFTGWDINLSNIVSNLTVTAQYESLLSIPNSEKDILKIYPNPVKNKINIEVNEVTQILNYQILNLSGKIIKSGTTEKIIEVSSLTEGIYILKILFDNKVISKKFIRLN</sequence>
<feature type="domain" description="Peptidase S8/S53" evidence="5">
    <location>
        <begin position="191"/>
        <end position="325"/>
    </location>
</feature>
<feature type="signal peptide" evidence="4">
    <location>
        <begin position="1"/>
        <end position="24"/>
    </location>
</feature>
<evidence type="ECO:0000256" key="1">
    <source>
        <dbReference type="ARBA" id="ARBA00004196"/>
    </source>
</evidence>
<dbReference type="GO" id="GO:0006508">
    <property type="term" value="P:proteolysis"/>
    <property type="evidence" value="ECO:0007669"/>
    <property type="project" value="InterPro"/>
</dbReference>
<evidence type="ECO:0000313" key="8">
    <source>
        <dbReference type="Proteomes" id="UP000095713"/>
    </source>
</evidence>
<dbReference type="STRING" id="1849968.A8C32_07005"/>
<name>A0A1E5SIJ5_9FLAO</name>
<dbReference type="Proteomes" id="UP000095713">
    <property type="component" value="Unassembled WGS sequence"/>
</dbReference>
<dbReference type="Gene3D" id="2.60.40.4270">
    <property type="entry name" value="Listeria-Bacteroides repeat domain"/>
    <property type="match status" value="1"/>
</dbReference>
<dbReference type="Pfam" id="PF09479">
    <property type="entry name" value="Flg_new"/>
    <property type="match status" value="2"/>
</dbReference>
<evidence type="ECO:0000256" key="4">
    <source>
        <dbReference type="SAM" id="SignalP"/>
    </source>
</evidence>
<evidence type="ECO:0000313" key="7">
    <source>
        <dbReference type="EMBL" id="OEJ98930.1"/>
    </source>
</evidence>
<feature type="domain" description="Secretion system C-terminal sorting" evidence="6">
    <location>
        <begin position="552"/>
        <end position="619"/>
    </location>
</feature>
<proteinExistence type="inferred from homology"/>
<reference evidence="7 8" key="1">
    <citation type="submission" date="2016-05" db="EMBL/GenBank/DDBJ databases">
        <title>Draft Genome Sequence of Algibacter sp. Strain SK-16 Isolated from the Surface Water of Aburatsubo Inlet.</title>
        <authorList>
            <person name="Wong S.-K."/>
            <person name="Yoshizawa S."/>
            <person name="Nakajima Y."/>
            <person name="Ogura Y."/>
            <person name="Tetsuya H."/>
            <person name="Hamasaki K."/>
        </authorList>
    </citation>
    <scope>NUCLEOTIDE SEQUENCE [LARGE SCALE GENOMIC DNA]</scope>
    <source>
        <strain evidence="7 8">SK-16</strain>
    </source>
</reference>
<dbReference type="PROSITE" id="PS51892">
    <property type="entry name" value="SUBTILASE"/>
    <property type="match status" value="1"/>
</dbReference>
<accession>A0A1E5SIJ5</accession>
<dbReference type="InterPro" id="IPR000209">
    <property type="entry name" value="Peptidase_S8/S53_dom"/>
</dbReference>
<evidence type="ECO:0000256" key="3">
    <source>
        <dbReference type="PROSITE-ProRule" id="PRU01240"/>
    </source>
</evidence>
<dbReference type="OrthoDB" id="1182309at2"/>
<evidence type="ECO:0000256" key="2">
    <source>
        <dbReference type="ARBA" id="ARBA00022729"/>
    </source>
</evidence>
<dbReference type="InterPro" id="IPR042229">
    <property type="entry name" value="Listeria/Bacterioides_rpt_sf"/>
</dbReference>
<dbReference type="InterPro" id="IPR026444">
    <property type="entry name" value="Secre_tail"/>
</dbReference>
<dbReference type="RefSeq" id="WP_069831613.1">
    <property type="nucleotide sequence ID" value="NZ_MDJD01000054.1"/>
</dbReference>
<dbReference type="GO" id="GO:0030313">
    <property type="term" value="C:cell envelope"/>
    <property type="evidence" value="ECO:0007669"/>
    <property type="project" value="UniProtKB-SubCell"/>
</dbReference>
<comment type="caution">
    <text evidence="3">Lacks conserved residue(s) required for the propagation of feature annotation.</text>
</comment>
<dbReference type="GO" id="GO:0004252">
    <property type="term" value="F:serine-type endopeptidase activity"/>
    <property type="evidence" value="ECO:0007669"/>
    <property type="project" value="InterPro"/>
</dbReference>
<dbReference type="EMBL" id="MDJD01000054">
    <property type="protein sequence ID" value="OEJ98930.1"/>
    <property type="molecule type" value="Genomic_DNA"/>
</dbReference>
<dbReference type="AlphaFoldDB" id="A0A1E5SIJ5"/>
<dbReference type="InterPro" id="IPR013378">
    <property type="entry name" value="InlB-like_B-rpt"/>
</dbReference>
<evidence type="ECO:0000259" key="5">
    <source>
        <dbReference type="Pfam" id="PF00082"/>
    </source>
</evidence>
<organism evidence="7 8">
    <name type="scientific">Flavivirga aquatica</name>
    <dbReference type="NCBI Taxonomy" id="1849968"/>
    <lineage>
        <taxon>Bacteria</taxon>
        <taxon>Pseudomonadati</taxon>
        <taxon>Bacteroidota</taxon>
        <taxon>Flavobacteriia</taxon>
        <taxon>Flavobacteriales</taxon>
        <taxon>Flavobacteriaceae</taxon>
        <taxon>Flavivirga</taxon>
    </lineage>
</organism>
<dbReference type="Pfam" id="PF18962">
    <property type="entry name" value="Por_Secre_tail"/>
    <property type="match status" value="1"/>
</dbReference>
<evidence type="ECO:0008006" key="9">
    <source>
        <dbReference type="Google" id="ProtNLM"/>
    </source>
</evidence>
<dbReference type="InterPro" id="IPR036852">
    <property type="entry name" value="Peptidase_S8/S53_dom_sf"/>
</dbReference>
<feature type="chain" id="PRO_5009185029" description="Peptidase S8/S53 domain-containing protein" evidence="4">
    <location>
        <begin position="25"/>
        <end position="622"/>
    </location>
</feature>
<comment type="similarity">
    <text evidence="3">Belongs to the peptidase S8 family.</text>
</comment>
<evidence type="ECO:0000259" key="6">
    <source>
        <dbReference type="Pfam" id="PF18962"/>
    </source>
</evidence>
<dbReference type="Pfam" id="PF00082">
    <property type="entry name" value="Peptidase_S8"/>
    <property type="match status" value="1"/>
</dbReference>
<dbReference type="Gene3D" id="3.40.50.200">
    <property type="entry name" value="Peptidase S8/S53 domain"/>
    <property type="match status" value="1"/>
</dbReference>
<comment type="caution">
    <text evidence="7">The sequence shown here is derived from an EMBL/GenBank/DDBJ whole genome shotgun (WGS) entry which is preliminary data.</text>
</comment>
<keyword evidence="8" id="KW-1185">Reference proteome</keyword>
<keyword evidence="2 4" id="KW-0732">Signal</keyword>
<gene>
    <name evidence="7" type="ORF">A8C32_07005</name>
</gene>
<dbReference type="NCBIfam" id="TIGR04183">
    <property type="entry name" value="Por_Secre_tail"/>
    <property type="match status" value="1"/>
</dbReference>
<comment type="subcellular location">
    <subcellularLocation>
        <location evidence="1">Cell envelope</location>
    </subcellularLocation>
</comment>
<dbReference type="SUPFAM" id="SSF52743">
    <property type="entry name" value="Subtilisin-like"/>
    <property type="match status" value="1"/>
</dbReference>